<evidence type="ECO:0000256" key="3">
    <source>
        <dbReference type="ARBA" id="ARBA00023002"/>
    </source>
</evidence>
<keyword evidence="2" id="KW-0521">NADP</keyword>
<dbReference type="PROSITE" id="PS00061">
    <property type="entry name" value="ADH_SHORT"/>
    <property type="match status" value="1"/>
</dbReference>
<evidence type="ECO:0000256" key="4">
    <source>
        <dbReference type="RuleBase" id="RU000363"/>
    </source>
</evidence>
<dbReference type="EC" id="1.1.1.47" evidence="5"/>
<dbReference type="GO" id="GO:0047936">
    <property type="term" value="F:glucose 1-dehydrogenase [NAD(P)+] activity"/>
    <property type="evidence" value="ECO:0007669"/>
    <property type="project" value="UniProtKB-EC"/>
</dbReference>
<dbReference type="PANTHER" id="PTHR43618">
    <property type="entry name" value="7-ALPHA-HYDROXYSTEROID DEHYDROGENASE"/>
    <property type="match status" value="1"/>
</dbReference>
<organism evidence="5 6">
    <name type="scientific">Tectimicrobiota bacterium</name>
    <dbReference type="NCBI Taxonomy" id="2528274"/>
    <lineage>
        <taxon>Bacteria</taxon>
        <taxon>Pseudomonadati</taxon>
        <taxon>Nitrospinota/Tectimicrobiota group</taxon>
        <taxon>Candidatus Tectimicrobiota</taxon>
    </lineage>
</organism>
<protein>
    <submittedName>
        <fullName evidence="5">Glucose 1-dehydrogenase</fullName>
        <ecNumber evidence="5">1.1.1.47</ecNumber>
    </submittedName>
</protein>
<dbReference type="InterPro" id="IPR020904">
    <property type="entry name" value="Sc_DH/Rdtase_CS"/>
</dbReference>
<gene>
    <name evidence="5" type="ORF">FJZ47_04395</name>
</gene>
<name>A0A937W049_UNCTE</name>
<dbReference type="Pfam" id="PF00106">
    <property type="entry name" value="adh_short"/>
    <property type="match status" value="1"/>
</dbReference>
<keyword evidence="3 5" id="KW-0560">Oxidoreductase</keyword>
<dbReference type="NCBIfam" id="NF005559">
    <property type="entry name" value="PRK07231.1"/>
    <property type="match status" value="1"/>
</dbReference>
<dbReference type="SUPFAM" id="SSF51735">
    <property type="entry name" value="NAD(P)-binding Rossmann-fold domains"/>
    <property type="match status" value="1"/>
</dbReference>
<evidence type="ECO:0000313" key="6">
    <source>
        <dbReference type="Proteomes" id="UP000712673"/>
    </source>
</evidence>
<evidence type="ECO:0000256" key="2">
    <source>
        <dbReference type="ARBA" id="ARBA00022857"/>
    </source>
</evidence>
<dbReference type="FunFam" id="3.40.50.720:FF:000084">
    <property type="entry name" value="Short-chain dehydrogenase reductase"/>
    <property type="match status" value="1"/>
</dbReference>
<dbReference type="Proteomes" id="UP000712673">
    <property type="component" value="Unassembled WGS sequence"/>
</dbReference>
<evidence type="ECO:0000256" key="1">
    <source>
        <dbReference type="ARBA" id="ARBA00006484"/>
    </source>
</evidence>
<comment type="similarity">
    <text evidence="1 4">Belongs to the short-chain dehydrogenases/reductases (SDR) family.</text>
</comment>
<dbReference type="PRINTS" id="PR00081">
    <property type="entry name" value="GDHRDH"/>
</dbReference>
<sequence>MRSFLAEVTGAYDPSGQHASAFRCWARARLLPPTRWAATVKARRPFSGGAYVMELQGKVAIVTGGGTGLGKEIAKLLAAAGAHVVVNYSRSEAEALATAQELTTSHVKAIALKADVSSASDVAALVAQTEQELGRLDVLVNNAGYTRFVAMKDLEGMPEEDWERTFDVNVKGIWLCTKAVAPAMRRAGGGSVLNVTSVAGLKVGGSSMAYAVSKAAAIHLTKCLAFALAPEIRVNAVAPAVVATRWWGHLSAEQMAQIQSGFPLKRPIAPEEVATAALELLRNDAITGQTLAQDAGLLVL</sequence>
<dbReference type="InterPro" id="IPR002347">
    <property type="entry name" value="SDR_fam"/>
</dbReference>
<dbReference type="InterPro" id="IPR036291">
    <property type="entry name" value="NAD(P)-bd_dom_sf"/>
</dbReference>
<dbReference type="CDD" id="cd05233">
    <property type="entry name" value="SDR_c"/>
    <property type="match status" value="1"/>
</dbReference>
<dbReference type="Gene3D" id="3.40.50.720">
    <property type="entry name" value="NAD(P)-binding Rossmann-like Domain"/>
    <property type="match status" value="1"/>
</dbReference>
<dbReference type="PANTHER" id="PTHR43618:SF12">
    <property type="entry name" value="OXIDOREDUCTASE, SHORT-CHAIN DEHYDROGENASE_REDUCTASE FAMILY (AFU_ORTHOLOGUE AFUA_1G14540)"/>
    <property type="match status" value="1"/>
</dbReference>
<accession>A0A937W049</accession>
<proteinExistence type="inferred from homology"/>
<dbReference type="InterPro" id="IPR052178">
    <property type="entry name" value="Sec_Metab_Biosynth_SDR"/>
</dbReference>
<dbReference type="AlphaFoldDB" id="A0A937W049"/>
<evidence type="ECO:0000313" key="5">
    <source>
        <dbReference type="EMBL" id="MBM3223029.1"/>
    </source>
</evidence>
<reference evidence="5" key="1">
    <citation type="submission" date="2019-03" db="EMBL/GenBank/DDBJ databases">
        <title>Lake Tanganyika Metagenome-Assembled Genomes (MAGs).</title>
        <authorList>
            <person name="Tran P."/>
        </authorList>
    </citation>
    <scope>NUCLEOTIDE SEQUENCE</scope>
    <source>
        <strain evidence="5">K_DeepCast_65m_m2_066</strain>
    </source>
</reference>
<dbReference type="PRINTS" id="PR00080">
    <property type="entry name" value="SDRFAMILY"/>
</dbReference>
<dbReference type="EMBL" id="VGLS01000086">
    <property type="protein sequence ID" value="MBM3223029.1"/>
    <property type="molecule type" value="Genomic_DNA"/>
</dbReference>
<comment type="caution">
    <text evidence="5">The sequence shown here is derived from an EMBL/GenBank/DDBJ whole genome shotgun (WGS) entry which is preliminary data.</text>
</comment>